<evidence type="ECO:0000313" key="1">
    <source>
        <dbReference type="EMBL" id="GAB18968.1"/>
    </source>
</evidence>
<dbReference type="RefSeq" id="WP_007318304.1">
    <property type="nucleotide sequence ID" value="NZ_BAEH01000071.1"/>
</dbReference>
<sequence length="153" mass="16690">MSSTYTITRDIDVVASPADIHPYLTDFRQWVRWSPWENVDPDLQREYSGADGGVGAEYAWTGNKKAGAGSMTITGDTPNRVEVRLVFSRPMKATNDVVFTLDSSGNTTKVTWSMTGAHTLFSRVGTALGFFDKVLGKDFDKGLTALKSVAESA</sequence>
<dbReference type="EMBL" id="BAEH01000071">
    <property type="protein sequence ID" value="GAB18968.1"/>
    <property type="molecule type" value="Genomic_DNA"/>
</dbReference>
<evidence type="ECO:0000313" key="2">
    <source>
        <dbReference type="Proteomes" id="UP000035034"/>
    </source>
</evidence>
<dbReference type="InterPro" id="IPR019587">
    <property type="entry name" value="Polyketide_cyclase/dehydratase"/>
</dbReference>
<reference evidence="1 2" key="1">
    <citation type="submission" date="2011-12" db="EMBL/GenBank/DDBJ databases">
        <title>Whole genome shotgun sequence of Gordonia effusa NBRC 100432.</title>
        <authorList>
            <person name="Yoshida I."/>
            <person name="Takarada H."/>
            <person name="Hosoyama A."/>
            <person name="Tsuchikane K."/>
            <person name="Katsumata H."/>
            <person name="Yamazaki S."/>
            <person name="Fujita N."/>
        </authorList>
    </citation>
    <scope>NUCLEOTIDE SEQUENCE [LARGE SCALE GENOMIC DNA]</scope>
    <source>
        <strain evidence="1 2">NBRC 100432</strain>
    </source>
</reference>
<keyword evidence="2" id="KW-1185">Reference proteome</keyword>
<dbReference type="Proteomes" id="UP000035034">
    <property type="component" value="Unassembled WGS sequence"/>
</dbReference>
<dbReference type="Pfam" id="PF10604">
    <property type="entry name" value="Polyketide_cyc2"/>
    <property type="match status" value="1"/>
</dbReference>
<dbReference type="CDD" id="cd07818">
    <property type="entry name" value="SRPBCC_1"/>
    <property type="match status" value="1"/>
</dbReference>
<dbReference type="Gene3D" id="3.30.530.20">
    <property type="match status" value="1"/>
</dbReference>
<dbReference type="AlphaFoldDB" id="H0R1L7"/>
<proteinExistence type="predicted"/>
<protein>
    <submittedName>
        <fullName evidence="1">Uncharacterized protein</fullName>
    </submittedName>
</protein>
<name>H0R1L7_9ACTN</name>
<dbReference type="OrthoDB" id="9807923at2"/>
<dbReference type="STRING" id="1077974.GOEFS_071_00120"/>
<dbReference type="SUPFAM" id="SSF55961">
    <property type="entry name" value="Bet v1-like"/>
    <property type="match status" value="1"/>
</dbReference>
<comment type="caution">
    <text evidence="1">The sequence shown here is derived from an EMBL/GenBank/DDBJ whole genome shotgun (WGS) entry which is preliminary data.</text>
</comment>
<dbReference type="InterPro" id="IPR023393">
    <property type="entry name" value="START-like_dom_sf"/>
</dbReference>
<gene>
    <name evidence="1" type="ORF">GOEFS_071_00120</name>
</gene>
<dbReference type="eggNOG" id="COG3832">
    <property type="taxonomic scope" value="Bacteria"/>
</dbReference>
<accession>H0R1L7</accession>
<organism evidence="1 2">
    <name type="scientific">Gordonia effusa NBRC 100432</name>
    <dbReference type="NCBI Taxonomy" id="1077974"/>
    <lineage>
        <taxon>Bacteria</taxon>
        <taxon>Bacillati</taxon>
        <taxon>Actinomycetota</taxon>
        <taxon>Actinomycetes</taxon>
        <taxon>Mycobacteriales</taxon>
        <taxon>Gordoniaceae</taxon>
        <taxon>Gordonia</taxon>
    </lineage>
</organism>